<dbReference type="Proteomes" id="UP000320896">
    <property type="component" value="Unassembled WGS sequence"/>
</dbReference>
<dbReference type="GeneID" id="45653898"/>
<dbReference type="EMBL" id="VMVH01000058">
    <property type="protein sequence ID" value="TVW26770.1"/>
    <property type="molecule type" value="Genomic_DNA"/>
</dbReference>
<dbReference type="Proteomes" id="UP000310822">
    <property type="component" value="Unassembled WGS sequence"/>
</dbReference>
<evidence type="ECO:0000313" key="2">
    <source>
        <dbReference type="EMBL" id="CKJ05314.1"/>
    </source>
</evidence>
<dbReference type="EMBL" id="CMWB01000010">
    <property type="protein sequence ID" value="CKJ05314.1"/>
    <property type="molecule type" value="Genomic_DNA"/>
</dbReference>
<evidence type="ECO:0000313" key="9">
    <source>
        <dbReference type="Proteomes" id="UP000045541"/>
    </source>
</evidence>
<dbReference type="Pfam" id="PF09512">
    <property type="entry name" value="ThiW"/>
    <property type="match status" value="1"/>
</dbReference>
<evidence type="ECO:0000313" key="13">
    <source>
        <dbReference type="Proteomes" id="UP000315060"/>
    </source>
</evidence>
<evidence type="ECO:0000313" key="3">
    <source>
        <dbReference type="EMBL" id="COR66519.1"/>
    </source>
</evidence>
<dbReference type="PATRIC" id="fig|1313.5270.peg.497"/>
<dbReference type="EMBL" id="VMYC01000092">
    <property type="protein sequence ID" value="TVX70149.1"/>
    <property type="molecule type" value="Genomic_DNA"/>
</dbReference>
<evidence type="ECO:0000313" key="8">
    <source>
        <dbReference type="EMBL" id="VTH28528.1"/>
    </source>
</evidence>
<dbReference type="Proteomes" id="UP000045541">
    <property type="component" value="Unassembled WGS sequence"/>
</dbReference>
<dbReference type="Proteomes" id="UP000314107">
    <property type="component" value="Unassembled WGS sequence"/>
</dbReference>
<dbReference type="Gene3D" id="1.10.1760.20">
    <property type="match status" value="1"/>
</dbReference>
<feature type="transmembrane region" description="Helical" evidence="1">
    <location>
        <begin position="137"/>
        <end position="156"/>
    </location>
</feature>
<sequence length="174" mass="19189">MRKHQLQVHKLTILSMMIALDVVLTPIFRIEGMAPMSSVVNILAGIMMGPVYALAMATVTAFIRMTTQGIPPLALTGATFGALLAGLFYKYGRKFYFSALGEIVGTGIIGSIVSYPVMVLFTGSAAKLSWFIYTPRFFGATLIGTAISFIAFRFLIKQEFFKKVQGYFFAERIE</sequence>
<keyword evidence="1" id="KW-1133">Transmembrane helix</keyword>
<evidence type="ECO:0000313" key="5">
    <source>
        <dbReference type="EMBL" id="TVW85311.1"/>
    </source>
</evidence>
<name>A0A064C4L3_STREE</name>
<feature type="transmembrane region" description="Helical" evidence="1">
    <location>
        <begin position="69"/>
        <end position="89"/>
    </location>
</feature>
<dbReference type="NCBIfam" id="TIGR02359">
    <property type="entry name" value="thiW"/>
    <property type="match status" value="1"/>
</dbReference>
<evidence type="ECO:0000313" key="4">
    <source>
        <dbReference type="EMBL" id="TVW26770.1"/>
    </source>
</evidence>
<accession>A0A064C4L3</accession>
<gene>
    <name evidence="5" type="primary">thiW</name>
    <name evidence="6" type="ORF">AZJ28_05735</name>
    <name evidence="5" type="ORF">AZJ70_04270</name>
    <name evidence="4" type="ORF">AZK02_06755</name>
    <name evidence="3" type="ORF">ERS021218_01331</name>
    <name evidence="2" type="ORF">ERS096071_00786</name>
    <name evidence="7" type="ORF">SAMEA2783718_00378</name>
    <name evidence="8" type="ORF">SAMEA3171064_00640</name>
</gene>
<dbReference type="AlphaFoldDB" id="A0A064C4L3"/>
<dbReference type="EMBL" id="CRVC01000015">
    <property type="protein sequence ID" value="COR66519.1"/>
    <property type="molecule type" value="Genomic_DNA"/>
</dbReference>
<evidence type="ECO:0000313" key="14">
    <source>
        <dbReference type="Proteomes" id="UP000318940"/>
    </source>
</evidence>
<keyword evidence="1" id="KW-0812">Transmembrane</keyword>
<evidence type="ECO:0000256" key="1">
    <source>
        <dbReference type="SAM" id="Phobius"/>
    </source>
</evidence>
<protein>
    <submittedName>
        <fullName evidence="5">Energy coupling factor transporter S component ThiW</fullName>
    </submittedName>
    <submittedName>
        <fullName evidence="2">ThiW superfamily protein</fullName>
    </submittedName>
</protein>
<feature type="transmembrane region" description="Helical" evidence="1">
    <location>
        <begin position="42"/>
        <end position="63"/>
    </location>
</feature>
<evidence type="ECO:0000313" key="15">
    <source>
        <dbReference type="Proteomes" id="UP000320896"/>
    </source>
</evidence>
<reference evidence="13 14" key="4">
    <citation type="submission" date="2019-07" db="EMBL/GenBank/DDBJ databases">
        <authorList>
            <person name="Mohale T."/>
        </authorList>
    </citation>
    <scope>NUCLEOTIDE SEQUENCE [LARGE SCALE GENOMIC DNA]</scope>
    <source>
        <strain evidence="5 15">NTPn 126</strain>
        <strain evidence="4 14">NTPn 189</strain>
        <strain evidence="6 13">NTPn 59</strain>
    </source>
</reference>
<dbReference type="EMBL" id="CABDQT010000005">
    <property type="protein sequence ID" value="VTH28528.1"/>
    <property type="molecule type" value="Genomic_DNA"/>
</dbReference>
<evidence type="ECO:0000313" key="10">
    <source>
        <dbReference type="Proteomes" id="UP000046095"/>
    </source>
</evidence>
<dbReference type="EMBL" id="VMWH01000040">
    <property type="protein sequence ID" value="TVW85311.1"/>
    <property type="molecule type" value="Genomic_DNA"/>
</dbReference>
<feature type="transmembrane region" description="Helical" evidence="1">
    <location>
        <begin position="96"/>
        <end position="117"/>
    </location>
</feature>
<dbReference type="PIRSF" id="PIRSF024534">
    <property type="entry name" value="ThiW"/>
    <property type="match status" value="1"/>
</dbReference>
<dbReference type="RefSeq" id="WP_001225556.1">
    <property type="nucleotide sequence ID" value="NZ_AP018937.1"/>
</dbReference>
<reference evidence="11 12" key="3">
    <citation type="submission" date="2019-04" db="EMBL/GenBank/DDBJ databases">
        <authorList>
            <consortium name="Pathogen Informatics"/>
        </authorList>
    </citation>
    <scope>NUCLEOTIDE SEQUENCE [LARGE SCALE GENOMIC DNA]</scope>
    <source>
        <strain evidence="8 12">GPSC129</strain>
        <strain evidence="7 11">GPSC54</strain>
    </source>
</reference>
<evidence type="ECO:0000313" key="6">
    <source>
        <dbReference type="EMBL" id="TVX70149.1"/>
    </source>
</evidence>
<dbReference type="EMBL" id="CAASIK010000002">
    <property type="protein sequence ID" value="VNB37955.1"/>
    <property type="molecule type" value="Genomic_DNA"/>
</dbReference>
<evidence type="ECO:0000313" key="7">
    <source>
        <dbReference type="EMBL" id="VNB37955.1"/>
    </source>
</evidence>
<reference evidence="3 10" key="1">
    <citation type="submission" date="2015-03" db="EMBL/GenBank/DDBJ databases">
        <authorList>
            <person name="Murphy D."/>
        </authorList>
    </citation>
    <scope>NUCLEOTIDE SEQUENCE [LARGE SCALE GENOMIC DNA]</scope>
    <source>
        <strain evidence="3 10">SMRU1708</strain>
    </source>
</reference>
<evidence type="ECO:0000313" key="12">
    <source>
        <dbReference type="Proteomes" id="UP000314107"/>
    </source>
</evidence>
<dbReference type="Proteomes" id="UP000046095">
    <property type="component" value="Unassembled WGS sequence"/>
</dbReference>
<organism evidence="5 15">
    <name type="scientific">Streptococcus pneumoniae</name>
    <dbReference type="NCBI Taxonomy" id="1313"/>
    <lineage>
        <taxon>Bacteria</taxon>
        <taxon>Bacillati</taxon>
        <taxon>Bacillota</taxon>
        <taxon>Bacilli</taxon>
        <taxon>Lactobacillales</taxon>
        <taxon>Streptococcaceae</taxon>
        <taxon>Streptococcus</taxon>
    </lineage>
</organism>
<reference evidence="2 9" key="2">
    <citation type="submission" date="2015-03" db="EMBL/GenBank/DDBJ databases">
        <authorList>
            <consortium name="Pathogen Informatics"/>
            <person name="Murphy D."/>
        </authorList>
    </citation>
    <scope>NUCLEOTIDE SEQUENCE [LARGE SCALE GENOMIC DNA]</scope>
    <source>
        <strain evidence="2 9">0310</strain>
    </source>
</reference>
<dbReference type="OMA" id="WFVYTPR"/>
<dbReference type="InterPro" id="IPR012652">
    <property type="entry name" value="ThiW"/>
</dbReference>
<dbReference type="Proteomes" id="UP000315060">
    <property type="component" value="Unassembled WGS sequence"/>
</dbReference>
<evidence type="ECO:0000313" key="11">
    <source>
        <dbReference type="Proteomes" id="UP000310822"/>
    </source>
</evidence>
<proteinExistence type="predicted"/>
<keyword evidence="1" id="KW-0472">Membrane</keyword>
<dbReference type="Proteomes" id="UP000318940">
    <property type="component" value="Unassembled WGS sequence"/>
</dbReference>